<evidence type="ECO:0000256" key="2">
    <source>
        <dbReference type="ARBA" id="ARBA00005417"/>
    </source>
</evidence>
<dbReference type="OrthoDB" id="9802264at2"/>
<dbReference type="InterPro" id="IPR050388">
    <property type="entry name" value="ABC_Ni/Peptide_Import"/>
</dbReference>
<protein>
    <recommendedName>
        <fullName evidence="10">Oligopeptide/dipeptide ABC transporter C-terminal domain-containing protein</fullName>
    </recommendedName>
</protein>
<evidence type="ECO:0000256" key="4">
    <source>
        <dbReference type="ARBA" id="ARBA00022475"/>
    </source>
</evidence>
<dbReference type="AlphaFoldDB" id="A0A235B507"/>
<name>A0A235B507_9BACL</name>
<evidence type="ECO:0000256" key="3">
    <source>
        <dbReference type="ARBA" id="ARBA00022448"/>
    </source>
</evidence>
<dbReference type="SUPFAM" id="SSF52540">
    <property type="entry name" value="P-loop containing nucleoside triphosphate hydrolases"/>
    <property type="match status" value="1"/>
</dbReference>
<keyword evidence="9" id="KW-0472">Membrane</keyword>
<dbReference type="Pfam" id="PF08352">
    <property type="entry name" value="oligo_HPY"/>
    <property type="match status" value="1"/>
</dbReference>
<accession>A0A235B507</accession>
<dbReference type="PANTHER" id="PTHR43297:SF14">
    <property type="entry name" value="ATPASE AAA-TYPE CORE DOMAIN-CONTAINING PROTEIN"/>
    <property type="match status" value="1"/>
</dbReference>
<evidence type="ECO:0000256" key="6">
    <source>
        <dbReference type="ARBA" id="ARBA00022741"/>
    </source>
</evidence>
<dbReference type="GO" id="GO:0016020">
    <property type="term" value="C:membrane"/>
    <property type="evidence" value="ECO:0007669"/>
    <property type="project" value="UniProtKB-SubCell"/>
</dbReference>
<evidence type="ECO:0000256" key="7">
    <source>
        <dbReference type="ARBA" id="ARBA00022840"/>
    </source>
</evidence>
<dbReference type="NCBIfam" id="TIGR01727">
    <property type="entry name" value="oligo_HPY"/>
    <property type="match status" value="1"/>
</dbReference>
<dbReference type="EMBL" id="NOWF01000006">
    <property type="protein sequence ID" value="OYD07322.1"/>
    <property type="molecule type" value="Genomic_DNA"/>
</dbReference>
<evidence type="ECO:0000313" key="11">
    <source>
        <dbReference type="EMBL" id="OYD07322.1"/>
    </source>
</evidence>
<comment type="subcellular location">
    <subcellularLocation>
        <location evidence="1">Membrane</location>
    </subcellularLocation>
</comment>
<evidence type="ECO:0000313" key="12">
    <source>
        <dbReference type="Proteomes" id="UP000215459"/>
    </source>
</evidence>
<feature type="domain" description="Oligopeptide/dipeptide ABC transporter C-terminal" evidence="10">
    <location>
        <begin position="75"/>
        <end position="138"/>
    </location>
</feature>
<evidence type="ECO:0000256" key="1">
    <source>
        <dbReference type="ARBA" id="ARBA00004370"/>
    </source>
</evidence>
<keyword evidence="12" id="KW-1185">Reference proteome</keyword>
<dbReference type="GO" id="GO:0015833">
    <property type="term" value="P:peptide transport"/>
    <property type="evidence" value="ECO:0007669"/>
    <property type="project" value="InterPro"/>
</dbReference>
<organism evidence="11 12">
    <name type="scientific">Paludifilum halophilum</name>
    <dbReference type="NCBI Taxonomy" id="1642702"/>
    <lineage>
        <taxon>Bacteria</taxon>
        <taxon>Bacillati</taxon>
        <taxon>Bacillota</taxon>
        <taxon>Bacilli</taxon>
        <taxon>Bacillales</taxon>
        <taxon>Thermoactinomycetaceae</taxon>
        <taxon>Paludifilum</taxon>
    </lineage>
</organism>
<comment type="caution">
    <text evidence="11">The sequence shown here is derived from an EMBL/GenBank/DDBJ whole genome shotgun (WGS) entry which is preliminary data.</text>
</comment>
<keyword evidence="8" id="KW-1278">Translocase</keyword>
<dbReference type="Proteomes" id="UP000215459">
    <property type="component" value="Unassembled WGS sequence"/>
</dbReference>
<sequence>MQRAALATVLMMKPSLIIADEPTTALDILTGERIMDLLADLQKEAGCAVLFISHDLTHILKRTQRLGVMYGGRLMETGRTEVIRNRSQHPYTRLLLQSKPTLKKQMPEKLTSIPGEPGAVAREGCPFLLRCPRKSDGCRDIPAMKSLGDGHRFACHHPDSERGDALDAAVGDQPPI</sequence>
<keyword evidence="7" id="KW-0067">ATP-binding</keyword>
<keyword evidence="4" id="KW-1003">Cell membrane</keyword>
<gene>
    <name evidence="11" type="ORF">CHM34_10420</name>
</gene>
<evidence type="ECO:0000256" key="8">
    <source>
        <dbReference type="ARBA" id="ARBA00022967"/>
    </source>
</evidence>
<proteinExistence type="inferred from homology"/>
<reference evidence="11 12" key="1">
    <citation type="submission" date="2017-07" db="EMBL/GenBank/DDBJ databases">
        <title>The genome sequence of Paludifilum halophilum highlights mechanisms for microbial adaptation to high salt environemnts.</title>
        <authorList>
            <person name="Belbahri L."/>
        </authorList>
    </citation>
    <scope>NUCLEOTIDE SEQUENCE [LARGE SCALE GENOMIC DNA]</scope>
    <source>
        <strain evidence="11 12">DSM 102817</strain>
    </source>
</reference>
<evidence type="ECO:0000259" key="10">
    <source>
        <dbReference type="Pfam" id="PF08352"/>
    </source>
</evidence>
<keyword evidence="3" id="KW-0813">Transport</keyword>
<keyword evidence="5" id="KW-0997">Cell inner membrane</keyword>
<dbReference type="RefSeq" id="WP_094264558.1">
    <property type="nucleotide sequence ID" value="NZ_NOWF01000006.1"/>
</dbReference>
<dbReference type="GO" id="GO:0005524">
    <property type="term" value="F:ATP binding"/>
    <property type="evidence" value="ECO:0007669"/>
    <property type="project" value="UniProtKB-KW"/>
</dbReference>
<dbReference type="Gene3D" id="3.40.50.300">
    <property type="entry name" value="P-loop containing nucleotide triphosphate hydrolases"/>
    <property type="match status" value="1"/>
</dbReference>
<keyword evidence="6" id="KW-0547">Nucleotide-binding</keyword>
<dbReference type="InterPro" id="IPR027417">
    <property type="entry name" value="P-loop_NTPase"/>
</dbReference>
<dbReference type="PANTHER" id="PTHR43297">
    <property type="entry name" value="OLIGOPEPTIDE TRANSPORT ATP-BINDING PROTEIN APPD"/>
    <property type="match status" value="1"/>
</dbReference>
<comment type="similarity">
    <text evidence="2">Belongs to the ABC transporter superfamily.</text>
</comment>
<dbReference type="InterPro" id="IPR013563">
    <property type="entry name" value="Oligopep_ABC_C"/>
</dbReference>
<evidence type="ECO:0000256" key="9">
    <source>
        <dbReference type="ARBA" id="ARBA00023136"/>
    </source>
</evidence>
<evidence type="ECO:0000256" key="5">
    <source>
        <dbReference type="ARBA" id="ARBA00022519"/>
    </source>
</evidence>